<dbReference type="Gene3D" id="1.20.1050.10">
    <property type="match status" value="1"/>
</dbReference>
<dbReference type="AlphaFoldDB" id="A0A0E9NB43"/>
<keyword evidence="1" id="KW-0560">Oxidoreductase</keyword>
<feature type="domain" description="GST C-terminal" evidence="3">
    <location>
        <begin position="116"/>
        <end position="240"/>
    </location>
</feature>
<dbReference type="InterPro" id="IPR050983">
    <property type="entry name" value="GST_Omega/HSP26"/>
</dbReference>
<dbReference type="SUPFAM" id="SSF52833">
    <property type="entry name" value="Thioredoxin-like"/>
    <property type="match status" value="1"/>
</dbReference>
<dbReference type="OrthoDB" id="4951845at2759"/>
<evidence type="ECO:0000313" key="4">
    <source>
        <dbReference type="EMBL" id="GAO47059.1"/>
    </source>
</evidence>
<dbReference type="PANTHER" id="PTHR43968:SF6">
    <property type="entry name" value="GLUTATHIONE S-TRANSFERASE OMEGA"/>
    <property type="match status" value="1"/>
</dbReference>
<dbReference type="SUPFAM" id="SSF47616">
    <property type="entry name" value="GST C-terminal domain-like"/>
    <property type="match status" value="1"/>
</dbReference>
<dbReference type="Pfam" id="PF13417">
    <property type="entry name" value="GST_N_3"/>
    <property type="match status" value="1"/>
</dbReference>
<evidence type="ECO:0008006" key="6">
    <source>
        <dbReference type="Google" id="ProtNLM"/>
    </source>
</evidence>
<name>A0A0E9NB43_SAICN</name>
<feature type="domain" description="GST N-terminal" evidence="2">
    <location>
        <begin position="29"/>
        <end position="107"/>
    </location>
</feature>
<evidence type="ECO:0000259" key="3">
    <source>
        <dbReference type="PROSITE" id="PS50405"/>
    </source>
</evidence>
<reference evidence="4 5" key="3">
    <citation type="journal article" date="2015" name="Genome Announc.">
        <title>Draft Genome Sequence of the Archiascomycetous Yeast Saitoella complicata.</title>
        <authorList>
            <person name="Yamauchi K."/>
            <person name="Kondo S."/>
            <person name="Hamamoto M."/>
            <person name="Takahashi Y."/>
            <person name="Ogura Y."/>
            <person name="Hayashi T."/>
            <person name="Nishida H."/>
        </authorList>
    </citation>
    <scope>NUCLEOTIDE SEQUENCE [LARGE SCALE GENOMIC DNA]</scope>
    <source>
        <strain evidence="4 5">NRRL Y-17804</strain>
    </source>
</reference>
<reference evidence="4 5" key="2">
    <citation type="journal article" date="2014" name="J. Gen. Appl. Microbiol.">
        <title>The early diverging ascomycetous budding yeast Saitoella complicata has three histone deacetylases belonging to the Clr6, Hos2, and Rpd3 lineages.</title>
        <authorList>
            <person name="Nishida H."/>
            <person name="Matsumoto T."/>
            <person name="Kondo S."/>
            <person name="Hamamoto M."/>
            <person name="Yoshikawa H."/>
        </authorList>
    </citation>
    <scope>NUCLEOTIDE SEQUENCE [LARGE SCALE GENOMIC DNA]</scope>
    <source>
        <strain evidence="4 5">NRRL Y-17804</strain>
    </source>
</reference>
<dbReference type="SFLD" id="SFLDG00358">
    <property type="entry name" value="Main_(cytGST)"/>
    <property type="match status" value="1"/>
</dbReference>
<accession>A0A0E9NB43</accession>
<dbReference type="InterPro" id="IPR036249">
    <property type="entry name" value="Thioredoxin-like_sf"/>
</dbReference>
<dbReference type="PRINTS" id="PR01625">
    <property type="entry name" value="GSTRNSFRASEO"/>
</dbReference>
<dbReference type="SFLD" id="SFLDS00019">
    <property type="entry name" value="Glutathione_Transferase_(cytos"/>
    <property type="match status" value="1"/>
</dbReference>
<reference evidence="4 5" key="1">
    <citation type="journal article" date="2011" name="J. Gen. Appl. Microbiol.">
        <title>Draft genome sequencing of the enigmatic yeast Saitoella complicata.</title>
        <authorList>
            <person name="Nishida H."/>
            <person name="Hamamoto M."/>
            <person name="Sugiyama J."/>
        </authorList>
    </citation>
    <scope>NUCLEOTIDE SEQUENCE [LARGE SCALE GENOMIC DNA]</scope>
    <source>
        <strain evidence="4 5">NRRL Y-17804</strain>
    </source>
</reference>
<organism evidence="4 5">
    <name type="scientific">Saitoella complicata (strain BCRC 22490 / CBS 7301 / JCM 7358 / NBRC 10748 / NRRL Y-17804)</name>
    <dbReference type="NCBI Taxonomy" id="698492"/>
    <lineage>
        <taxon>Eukaryota</taxon>
        <taxon>Fungi</taxon>
        <taxon>Dikarya</taxon>
        <taxon>Ascomycota</taxon>
        <taxon>Taphrinomycotina</taxon>
        <taxon>Taphrinomycotina incertae sedis</taxon>
        <taxon>Saitoella</taxon>
    </lineage>
</organism>
<gene>
    <name evidence="4" type="ORF">G7K_1271-t1</name>
</gene>
<dbReference type="Pfam" id="PF13410">
    <property type="entry name" value="GST_C_2"/>
    <property type="match status" value="1"/>
</dbReference>
<sequence>MPVPDEHIHPVATGPAAAIVKAHSEPVDGGVTFYSGWFCPFVARVWITLEERKIPYHYVEINPYKKDPEFLKLNPKGLVPALEHHGKALYESLVLIDYIEDAFPDHPNSLLPPLSDPYGRAFARLWTDFISKSVIPTFFRLVQAQEDSARNTAREDFVKALKQLTEKRTGPFFLGEKLGLVDVAIAPWLERLYILEKHRGFKEDDVGQDFVEWKKAITSKESVKNVLSDREHYEEIYGRYLRDEAQSEAAKATRSGKAIP</sequence>
<dbReference type="InterPro" id="IPR005442">
    <property type="entry name" value="GST_omega"/>
</dbReference>
<dbReference type="InterPro" id="IPR010987">
    <property type="entry name" value="Glutathione-S-Trfase_C-like"/>
</dbReference>
<protein>
    <recommendedName>
        <fullName evidence="6">Glutathione transferase</fullName>
    </recommendedName>
</protein>
<comment type="caution">
    <text evidence="4">The sequence shown here is derived from an EMBL/GenBank/DDBJ whole genome shotgun (WGS) entry which is preliminary data.</text>
</comment>
<proteinExistence type="predicted"/>
<dbReference type="STRING" id="698492.A0A0E9NB43"/>
<dbReference type="Gene3D" id="3.40.30.10">
    <property type="entry name" value="Glutaredoxin"/>
    <property type="match status" value="1"/>
</dbReference>
<dbReference type="GO" id="GO:0005737">
    <property type="term" value="C:cytoplasm"/>
    <property type="evidence" value="ECO:0007669"/>
    <property type="project" value="InterPro"/>
</dbReference>
<dbReference type="GO" id="GO:0045174">
    <property type="term" value="F:glutathione dehydrogenase (ascorbate) activity"/>
    <property type="evidence" value="ECO:0007669"/>
    <property type="project" value="UniProtKB-ARBA"/>
</dbReference>
<dbReference type="PANTHER" id="PTHR43968">
    <property type="match status" value="1"/>
</dbReference>
<evidence type="ECO:0000259" key="2">
    <source>
        <dbReference type="PROSITE" id="PS50404"/>
    </source>
</evidence>
<dbReference type="PROSITE" id="PS50404">
    <property type="entry name" value="GST_NTER"/>
    <property type="match status" value="1"/>
</dbReference>
<evidence type="ECO:0000313" key="5">
    <source>
        <dbReference type="Proteomes" id="UP000033140"/>
    </source>
</evidence>
<dbReference type="GO" id="GO:0004364">
    <property type="term" value="F:glutathione transferase activity"/>
    <property type="evidence" value="ECO:0007669"/>
    <property type="project" value="InterPro"/>
</dbReference>
<dbReference type="CDD" id="cd00570">
    <property type="entry name" value="GST_N_family"/>
    <property type="match status" value="1"/>
</dbReference>
<dbReference type="InterPro" id="IPR040079">
    <property type="entry name" value="Glutathione_S-Trfase"/>
</dbReference>
<dbReference type="OMA" id="PDADIHP"/>
<evidence type="ECO:0000256" key="1">
    <source>
        <dbReference type="ARBA" id="ARBA00023002"/>
    </source>
</evidence>
<dbReference type="RefSeq" id="XP_019026337.1">
    <property type="nucleotide sequence ID" value="XM_019169090.1"/>
</dbReference>
<dbReference type="Proteomes" id="UP000033140">
    <property type="component" value="Unassembled WGS sequence"/>
</dbReference>
<dbReference type="EMBL" id="BACD03000007">
    <property type="protein sequence ID" value="GAO47059.1"/>
    <property type="molecule type" value="Genomic_DNA"/>
</dbReference>
<dbReference type="InterPro" id="IPR004045">
    <property type="entry name" value="Glutathione_S-Trfase_N"/>
</dbReference>
<keyword evidence="5" id="KW-1185">Reference proteome</keyword>
<dbReference type="PROSITE" id="PS50405">
    <property type="entry name" value="GST_CTER"/>
    <property type="match status" value="1"/>
</dbReference>
<dbReference type="InterPro" id="IPR036282">
    <property type="entry name" value="Glutathione-S-Trfase_C_sf"/>
</dbReference>